<evidence type="ECO:0000313" key="3">
    <source>
        <dbReference type="Proteomes" id="UP000269157"/>
    </source>
</evidence>
<evidence type="ECO:0000256" key="1">
    <source>
        <dbReference type="SAM" id="Phobius"/>
    </source>
</evidence>
<protein>
    <submittedName>
        <fullName evidence="2">Uncharacterized protein</fullName>
    </submittedName>
</protein>
<dbReference type="OrthoDB" id="7864094at2"/>
<sequence length="80" mass="9010">MSRFQRVMAITMTMLTVCFAGLWAFVYLYISGMACAFSNNANCGVSMPWQLSGEDLQFMVLIPGAIFLMMAILSVLLWRK</sequence>
<dbReference type="Proteomes" id="UP000269157">
    <property type="component" value="Unassembled WGS sequence"/>
</dbReference>
<feature type="transmembrane region" description="Helical" evidence="1">
    <location>
        <begin position="56"/>
        <end position="78"/>
    </location>
</feature>
<keyword evidence="1" id="KW-0472">Membrane</keyword>
<accession>A0A497X440</accession>
<reference evidence="2 3" key="1">
    <citation type="submission" date="2018-10" db="EMBL/GenBank/DDBJ databases">
        <title>Genomic Encyclopedia of Archaeal and Bacterial Type Strains, Phase II (KMG-II): from individual species to whole genera.</title>
        <authorList>
            <person name="Goeker M."/>
        </authorList>
    </citation>
    <scope>NUCLEOTIDE SEQUENCE [LARGE SCALE GENOMIC DNA]</scope>
    <source>
        <strain evidence="2 3">DSM 29466</strain>
    </source>
</reference>
<keyword evidence="1" id="KW-0812">Transmembrane</keyword>
<keyword evidence="3" id="KW-1185">Reference proteome</keyword>
<dbReference type="RefSeq" id="WP_147435972.1">
    <property type="nucleotide sequence ID" value="NZ_RCCE01000002.1"/>
</dbReference>
<dbReference type="PROSITE" id="PS51257">
    <property type="entry name" value="PROKAR_LIPOPROTEIN"/>
    <property type="match status" value="1"/>
</dbReference>
<proteinExistence type="predicted"/>
<organism evidence="2 3">
    <name type="scientific">Litoreibacter meonggei</name>
    <dbReference type="NCBI Taxonomy" id="1049199"/>
    <lineage>
        <taxon>Bacteria</taxon>
        <taxon>Pseudomonadati</taxon>
        <taxon>Pseudomonadota</taxon>
        <taxon>Alphaproteobacteria</taxon>
        <taxon>Rhodobacterales</taxon>
        <taxon>Roseobacteraceae</taxon>
        <taxon>Litoreibacter</taxon>
    </lineage>
</organism>
<name>A0A497X440_9RHOB</name>
<keyword evidence="1" id="KW-1133">Transmembrane helix</keyword>
<gene>
    <name evidence="2" type="ORF">BCF46_1462</name>
</gene>
<dbReference type="AlphaFoldDB" id="A0A497X440"/>
<feature type="transmembrane region" description="Helical" evidence="1">
    <location>
        <begin position="7"/>
        <end position="30"/>
    </location>
</feature>
<comment type="caution">
    <text evidence="2">The sequence shown here is derived from an EMBL/GenBank/DDBJ whole genome shotgun (WGS) entry which is preliminary data.</text>
</comment>
<evidence type="ECO:0000313" key="2">
    <source>
        <dbReference type="EMBL" id="RLJ59314.1"/>
    </source>
</evidence>
<dbReference type="EMBL" id="RCCE01000002">
    <property type="protein sequence ID" value="RLJ59314.1"/>
    <property type="molecule type" value="Genomic_DNA"/>
</dbReference>